<dbReference type="InterPro" id="IPR011042">
    <property type="entry name" value="6-blade_b-propeller_TolB-like"/>
</dbReference>
<sequence>MPSSTTQDQRLYILDCDLSHWDSRRGRIVSCRTDGSDQRVLVDDLRELPDGIAIDHARGHLYWTNMGTTSFTTNDGSIQRCDLATGANITTIVPADGTTRTPKQLVLAPRTQKLYWCDREGMRVMRANLDGTAVETLVQTGDHADHRNLRDDAAAAADYKARWCVGVAVDERNGVLYWTQKGPSKGGAGRIFRAPIVDVPREHPAARTDVECLFDGLPEPIDLELDAERQLLYWTDRGDPPTGNSLNRAYVGPAAAATAEGKGKRSGERQVLAIRFHETIGLALDAGRRAAYVTDLAGGVYRVGLEGDGEGKKEVLIPELGDVTGIALG</sequence>
<gene>
    <name evidence="1" type="ORF">SLS58_003507</name>
</gene>
<protein>
    <submittedName>
        <fullName evidence="1">Uncharacterized protein</fullName>
    </submittedName>
</protein>
<proteinExistence type="predicted"/>
<dbReference type="SMART" id="SM00135">
    <property type="entry name" value="LY"/>
    <property type="match status" value="2"/>
</dbReference>
<dbReference type="EMBL" id="JAKEKT020000017">
    <property type="protein sequence ID" value="KAL1646087.1"/>
    <property type="molecule type" value="Genomic_DNA"/>
</dbReference>
<keyword evidence="2" id="KW-1185">Reference proteome</keyword>
<dbReference type="InterPro" id="IPR050778">
    <property type="entry name" value="Cueball_EGF_LRP_Nidogen"/>
</dbReference>
<dbReference type="InterPro" id="IPR000033">
    <property type="entry name" value="LDLR_classB_rpt"/>
</dbReference>
<evidence type="ECO:0000313" key="2">
    <source>
        <dbReference type="Proteomes" id="UP001521184"/>
    </source>
</evidence>
<dbReference type="Proteomes" id="UP001521184">
    <property type="component" value="Unassembled WGS sequence"/>
</dbReference>
<accession>A0ABR3TX04</accession>
<reference evidence="1 2" key="1">
    <citation type="journal article" date="2023" name="Plant Dis.">
        <title>First Report of Diplodia intermedia Causing Canker and Dieback Diseases on Apple Trees in Canada.</title>
        <authorList>
            <person name="Ellouze W."/>
            <person name="Ilyukhin E."/>
            <person name="Sulman M."/>
            <person name="Ali S."/>
        </authorList>
    </citation>
    <scope>NUCLEOTIDE SEQUENCE [LARGE SCALE GENOMIC DNA]</scope>
    <source>
        <strain evidence="1 2">M45-28</strain>
    </source>
</reference>
<dbReference type="Gene3D" id="2.120.10.30">
    <property type="entry name" value="TolB, C-terminal domain"/>
    <property type="match status" value="2"/>
</dbReference>
<dbReference type="SUPFAM" id="SSF63825">
    <property type="entry name" value="YWTD domain"/>
    <property type="match status" value="1"/>
</dbReference>
<organism evidence="1 2">
    <name type="scientific">Diplodia intermedia</name>
    <dbReference type="NCBI Taxonomy" id="856260"/>
    <lineage>
        <taxon>Eukaryota</taxon>
        <taxon>Fungi</taxon>
        <taxon>Dikarya</taxon>
        <taxon>Ascomycota</taxon>
        <taxon>Pezizomycotina</taxon>
        <taxon>Dothideomycetes</taxon>
        <taxon>Dothideomycetes incertae sedis</taxon>
        <taxon>Botryosphaeriales</taxon>
        <taxon>Botryosphaeriaceae</taxon>
        <taxon>Diplodia</taxon>
    </lineage>
</organism>
<name>A0ABR3TX04_9PEZI</name>
<comment type="caution">
    <text evidence="1">The sequence shown here is derived from an EMBL/GenBank/DDBJ whole genome shotgun (WGS) entry which is preliminary data.</text>
</comment>
<evidence type="ECO:0000313" key="1">
    <source>
        <dbReference type="EMBL" id="KAL1646087.1"/>
    </source>
</evidence>
<dbReference type="PANTHER" id="PTHR46513">
    <property type="entry name" value="VITELLOGENIN RECEPTOR-LIKE PROTEIN-RELATED-RELATED"/>
    <property type="match status" value="1"/>
</dbReference>